<name>A0A2U3D6G0_SULT2</name>
<protein>
    <submittedName>
        <fullName evidence="2">Uncharacterized protein</fullName>
    </submittedName>
</protein>
<evidence type="ECO:0000256" key="1">
    <source>
        <dbReference type="SAM" id="Phobius"/>
    </source>
</evidence>
<comment type="caution">
    <text evidence="2">The sequence shown here is derived from an EMBL/GenBank/DDBJ whole genome shotgun (WGS) entry which is preliminary data.</text>
</comment>
<evidence type="ECO:0000313" key="3">
    <source>
        <dbReference type="Proteomes" id="UP000245380"/>
    </source>
</evidence>
<keyword evidence="3" id="KW-1185">Reference proteome</keyword>
<sequence length="61" mass="6748">MVAVLNYIFPGLIALLMTAPLVPHLWRKREFRSLALLVLFACAIIAGAVGTWLEFVFGAFV</sequence>
<evidence type="ECO:0000313" key="2">
    <source>
        <dbReference type="EMBL" id="PWI56868.1"/>
    </source>
</evidence>
<dbReference type="Proteomes" id="UP000245380">
    <property type="component" value="Unassembled WGS sequence"/>
</dbReference>
<gene>
    <name evidence="2" type="ORF">BM613_11575</name>
</gene>
<keyword evidence="1" id="KW-0812">Transmembrane</keyword>
<reference evidence="2 3" key="1">
    <citation type="submission" date="2016-11" db="EMBL/GenBank/DDBJ databases">
        <title>Comparative genomics of Acidibacillus ferroxidans species.</title>
        <authorList>
            <person name="Oliveira G."/>
            <person name="Nunes G."/>
            <person name="Oliveira R."/>
            <person name="Araujo F."/>
            <person name="Salim A."/>
            <person name="Scholte L."/>
            <person name="Morais D."/>
            <person name="Nancucheo I."/>
            <person name="Johnson D.B."/>
            <person name="Grail B."/>
            <person name="Bittencourt J."/>
            <person name="Valadares R."/>
        </authorList>
    </citation>
    <scope>NUCLEOTIDE SEQUENCE [LARGE SCALE GENOMIC DNA]</scope>
    <source>
        <strain evidence="2 3">Y002</strain>
    </source>
</reference>
<dbReference type="RefSeq" id="WP_109431365.1">
    <property type="nucleotide sequence ID" value="NZ_MPDK01000024.1"/>
</dbReference>
<proteinExistence type="predicted"/>
<feature type="transmembrane region" description="Helical" evidence="1">
    <location>
        <begin position="33"/>
        <end position="53"/>
    </location>
</feature>
<organism evidence="2 3">
    <name type="scientific">Sulfoacidibacillus thermotolerans</name>
    <name type="common">Acidibacillus sulfuroxidans</name>
    <dbReference type="NCBI Taxonomy" id="1765684"/>
    <lineage>
        <taxon>Bacteria</taxon>
        <taxon>Bacillati</taxon>
        <taxon>Bacillota</taxon>
        <taxon>Bacilli</taxon>
        <taxon>Bacillales</taxon>
        <taxon>Alicyclobacillaceae</taxon>
        <taxon>Sulfoacidibacillus</taxon>
    </lineage>
</organism>
<dbReference type="AlphaFoldDB" id="A0A2U3D6G0"/>
<accession>A0A2U3D6G0</accession>
<dbReference type="EMBL" id="MPDK01000024">
    <property type="protein sequence ID" value="PWI56868.1"/>
    <property type="molecule type" value="Genomic_DNA"/>
</dbReference>
<feature type="transmembrane region" description="Helical" evidence="1">
    <location>
        <begin position="6"/>
        <end position="26"/>
    </location>
</feature>
<keyword evidence="1" id="KW-1133">Transmembrane helix</keyword>
<keyword evidence="1" id="KW-0472">Membrane</keyword>